<dbReference type="HAMAP" id="MF_00048">
    <property type="entry name" value="UPF0102"/>
    <property type="match status" value="1"/>
</dbReference>
<dbReference type="GO" id="GO:0004519">
    <property type="term" value="F:endonuclease activity"/>
    <property type="evidence" value="ECO:0007669"/>
    <property type="project" value="UniProtKB-KW"/>
</dbReference>
<protein>
    <recommendedName>
        <fullName evidence="2">UPF0102 protein SAMN04488503_1647</fullName>
    </recommendedName>
</protein>
<dbReference type="RefSeq" id="WP_089273604.1">
    <property type="nucleotide sequence ID" value="NZ_FZOC01000003.1"/>
</dbReference>
<keyword evidence="3" id="KW-0540">Nuclease</keyword>
<keyword evidence="3" id="KW-0378">Hydrolase</keyword>
<dbReference type="PANTHER" id="PTHR34039">
    <property type="entry name" value="UPF0102 PROTEIN YRAN"/>
    <property type="match status" value="1"/>
</dbReference>
<accession>A0A238ZXI8</accession>
<dbReference type="InterPro" id="IPR003509">
    <property type="entry name" value="UPF0102_YraN-like"/>
</dbReference>
<dbReference type="Gene3D" id="3.40.1350.10">
    <property type="match status" value="1"/>
</dbReference>
<proteinExistence type="inferred from homology"/>
<dbReference type="NCBIfam" id="NF009150">
    <property type="entry name" value="PRK12497.1-3"/>
    <property type="match status" value="1"/>
</dbReference>
<organism evidence="3 4">
    <name type="scientific">Humidesulfovibrio mexicanus</name>
    <dbReference type="NCBI Taxonomy" id="147047"/>
    <lineage>
        <taxon>Bacteria</taxon>
        <taxon>Pseudomonadati</taxon>
        <taxon>Thermodesulfobacteriota</taxon>
        <taxon>Desulfovibrionia</taxon>
        <taxon>Desulfovibrionales</taxon>
        <taxon>Desulfovibrionaceae</taxon>
        <taxon>Humidesulfovibrio</taxon>
    </lineage>
</organism>
<keyword evidence="3" id="KW-0255">Endonuclease</keyword>
<dbReference type="Pfam" id="PF02021">
    <property type="entry name" value="UPF0102"/>
    <property type="match status" value="1"/>
</dbReference>
<gene>
    <name evidence="3" type="ORF">SAMN04488503_1647</name>
</gene>
<dbReference type="OrthoDB" id="9794876at2"/>
<dbReference type="Proteomes" id="UP000198324">
    <property type="component" value="Unassembled WGS sequence"/>
</dbReference>
<keyword evidence="4" id="KW-1185">Reference proteome</keyword>
<name>A0A238ZXI8_9BACT</name>
<dbReference type="AlphaFoldDB" id="A0A238ZXI8"/>
<evidence type="ECO:0000256" key="1">
    <source>
        <dbReference type="ARBA" id="ARBA00006738"/>
    </source>
</evidence>
<dbReference type="InterPro" id="IPR011335">
    <property type="entry name" value="Restrct_endonuc-II-like"/>
</dbReference>
<evidence type="ECO:0000313" key="3">
    <source>
        <dbReference type="EMBL" id="SNR87373.1"/>
    </source>
</evidence>
<dbReference type="NCBIfam" id="TIGR00252">
    <property type="entry name" value="YraN family protein"/>
    <property type="match status" value="1"/>
</dbReference>
<sequence>MSARHLHVGRLGEDAAAALLEAKGLCVLERNAVFGRLELDLVCQDQDTLVFVEVKTRAEGSLGTPADGLSPQKRARLLRAAQAYLSHHHRWHQPCRFDLVSVLVRHDIIQHIEHIENAMSADEPQGRRTSSWQPW</sequence>
<dbReference type="InterPro" id="IPR011856">
    <property type="entry name" value="tRNA_endonuc-like_dom_sf"/>
</dbReference>
<evidence type="ECO:0000313" key="4">
    <source>
        <dbReference type="Proteomes" id="UP000198324"/>
    </source>
</evidence>
<dbReference type="EMBL" id="FZOC01000003">
    <property type="protein sequence ID" value="SNR87373.1"/>
    <property type="molecule type" value="Genomic_DNA"/>
</dbReference>
<reference evidence="3 4" key="1">
    <citation type="submission" date="2017-06" db="EMBL/GenBank/DDBJ databases">
        <authorList>
            <person name="Kim H.J."/>
            <person name="Triplett B.A."/>
        </authorList>
    </citation>
    <scope>NUCLEOTIDE SEQUENCE [LARGE SCALE GENOMIC DNA]</scope>
    <source>
        <strain evidence="3 4">DSM 13116</strain>
    </source>
</reference>
<dbReference type="SUPFAM" id="SSF52980">
    <property type="entry name" value="Restriction endonuclease-like"/>
    <property type="match status" value="1"/>
</dbReference>
<dbReference type="GO" id="GO:0003676">
    <property type="term" value="F:nucleic acid binding"/>
    <property type="evidence" value="ECO:0007669"/>
    <property type="project" value="InterPro"/>
</dbReference>
<evidence type="ECO:0000256" key="2">
    <source>
        <dbReference type="HAMAP-Rule" id="MF_00048"/>
    </source>
</evidence>
<dbReference type="PANTHER" id="PTHR34039:SF1">
    <property type="entry name" value="UPF0102 PROTEIN YRAN"/>
    <property type="match status" value="1"/>
</dbReference>
<comment type="similarity">
    <text evidence="1 2">Belongs to the UPF0102 family.</text>
</comment>